<accession>A0A1I8G050</accession>
<evidence type="ECO:0000256" key="1">
    <source>
        <dbReference type="SAM" id="MobiDB-lite"/>
    </source>
</evidence>
<feature type="compositionally biased region" description="Polar residues" evidence="1">
    <location>
        <begin position="62"/>
        <end position="72"/>
    </location>
</feature>
<dbReference type="WBParaSite" id="maker-uti_cns_0046593-snap-gene-0.26-mRNA-1">
    <property type="protein sequence ID" value="maker-uti_cns_0046593-snap-gene-0.26-mRNA-1"/>
    <property type="gene ID" value="maker-uti_cns_0046593-snap-gene-0.26"/>
</dbReference>
<dbReference type="WBParaSite" id="maker-uti_cns_0000500-snap-gene-0.33-mRNA-1">
    <property type="protein sequence ID" value="maker-uti_cns_0000500-snap-gene-0.33-mRNA-1"/>
    <property type="gene ID" value="maker-uti_cns_0000500-snap-gene-0.33"/>
</dbReference>
<dbReference type="AlphaFoldDB" id="A0A1I8G050"/>
<proteinExistence type="predicted"/>
<dbReference type="Proteomes" id="UP000095280">
    <property type="component" value="Unplaced"/>
</dbReference>
<evidence type="ECO:0000313" key="2">
    <source>
        <dbReference type="Proteomes" id="UP000095280"/>
    </source>
</evidence>
<organism evidence="2 3">
    <name type="scientific">Macrostomum lignano</name>
    <dbReference type="NCBI Taxonomy" id="282301"/>
    <lineage>
        <taxon>Eukaryota</taxon>
        <taxon>Metazoa</taxon>
        <taxon>Spiralia</taxon>
        <taxon>Lophotrochozoa</taxon>
        <taxon>Platyhelminthes</taxon>
        <taxon>Rhabditophora</taxon>
        <taxon>Macrostomorpha</taxon>
        <taxon>Macrostomida</taxon>
        <taxon>Macrostomidae</taxon>
        <taxon>Macrostomum</taxon>
    </lineage>
</organism>
<name>A0A1I8G050_9PLAT</name>
<feature type="region of interest" description="Disordered" evidence="1">
    <location>
        <begin position="51"/>
        <end position="72"/>
    </location>
</feature>
<protein>
    <submittedName>
        <fullName evidence="3 4">Uncharacterized protein</fullName>
    </submittedName>
</protein>
<evidence type="ECO:0000313" key="4">
    <source>
        <dbReference type="WBParaSite" id="maker-uti_cns_0046593-snap-gene-0.26-mRNA-1"/>
    </source>
</evidence>
<sequence>MVRGNRLFRGTKSDSASNLLDRLELLQRHLRRRHSQPPLFVPWQLTSRQLPSCRVPPASRVPTLSQPAAMQS</sequence>
<evidence type="ECO:0000313" key="3">
    <source>
        <dbReference type="WBParaSite" id="maker-uti_cns_0000500-snap-gene-0.33-mRNA-1"/>
    </source>
</evidence>
<keyword evidence="2" id="KW-1185">Reference proteome</keyword>
<reference evidence="3 4" key="1">
    <citation type="submission" date="2016-11" db="UniProtKB">
        <authorList>
            <consortium name="WormBaseParasite"/>
        </authorList>
    </citation>
    <scope>IDENTIFICATION</scope>
</reference>